<dbReference type="PROSITE" id="PS51257">
    <property type="entry name" value="PROKAR_LIPOPROTEIN"/>
    <property type="match status" value="1"/>
</dbReference>
<dbReference type="STRING" id="362413.RC62_3469"/>
<evidence type="ECO:0000313" key="3">
    <source>
        <dbReference type="Proteomes" id="UP000050443"/>
    </source>
</evidence>
<dbReference type="EMBL" id="JRLF01000006">
    <property type="protein sequence ID" value="KQB42463.1"/>
    <property type="molecule type" value="Genomic_DNA"/>
</dbReference>
<feature type="signal peptide" evidence="1">
    <location>
        <begin position="1"/>
        <end position="21"/>
    </location>
</feature>
<evidence type="ECO:0008006" key="4">
    <source>
        <dbReference type="Google" id="ProtNLM"/>
    </source>
</evidence>
<accession>A0A0Q1BNN3</accession>
<dbReference type="SUPFAM" id="SSF50814">
    <property type="entry name" value="Lipocalins"/>
    <property type="match status" value="1"/>
</dbReference>
<evidence type="ECO:0000256" key="1">
    <source>
        <dbReference type="SAM" id="SignalP"/>
    </source>
</evidence>
<evidence type="ECO:0000313" key="2">
    <source>
        <dbReference type="EMBL" id="KQB42463.1"/>
    </source>
</evidence>
<name>A0A0Q1BNN3_9FLAO</name>
<dbReference type="InterPro" id="IPR012674">
    <property type="entry name" value="Calycin"/>
</dbReference>
<organism evidence="2 3">
    <name type="scientific">Flavobacterium aquidurense</name>
    <dbReference type="NCBI Taxonomy" id="362413"/>
    <lineage>
        <taxon>Bacteria</taxon>
        <taxon>Pseudomonadati</taxon>
        <taxon>Bacteroidota</taxon>
        <taxon>Flavobacteriia</taxon>
        <taxon>Flavobacteriales</taxon>
        <taxon>Flavobacteriaceae</taxon>
        <taxon>Flavobacterium</taxon>
    </lineage>
</organism>
<dbReference type="AlphaFoldDB" id="A0A0Q1BNN3"/>
<dbReference type="PATRIC" id="fig|362413.3.peg.3392"/>
<dbReference type="OrthoDB" id="882993at2"/>
<comment type="caution">
    <text evidence="2">The sequence shown here is derived from an EMBL/GenBank/DDBJ whole genome shotgun (WGS) entry which is preliminary data.</text>
</comment>
<sequence length="137" mass="15575">MKKIVLLFVFTLAFVSCSKNDSDDDVVVSDYYGKWIQFAEAPYINDPSSTQFSYQFNKDNTFTKTRNYDNTITTLSGTFEIVTNENATVFVLTYPEQNFLISSCTGGLKESFTLDKKGHLNDNAGMCDRYGKYKKAK</sequence>
<reference evidence="2 3" key="1">
    <citation type="submission" date="2014-09" db="EMBL/GenBank/DDBJ databases">
        <title>Genome sequence of Flavobacterium aquidurense RC62.</title>
        <authorList>
            <person name="Kim J.F."/>
            <person name="Kwak M.-J."/>
        </authorList>
    </citation>
    <scope>NUCLEOTIDE SEQUENCE [LARGE SCALE GENOMIC DNA]</scope>
    <source>
        <strain evidence="2 3">RC62</strain>
    </source>
</reference>
<keyword evidence="1" id="KW-0732">Signal</keyword>
<protein>
    <recommendedName>
        <fullName evidence="4">Lipocalin-like domain-containing protein</fullName>
    </recommendedName>
</protein>
<gene>
    <name evidence="2" type="ORF">RC62_3469</name>
</gene>
<feature type="chain" id="PRO_5006188848" description="Lipocalin-like domain-containing protein" evidence="1">
    <location>
        <begin position="22"/>
        <end position="137"/>
    </location>
</feature>
<dbReference type="Proteomes" id="UP000050443">
    <property type="component" value="Unassembled WGS sequence"/>
</dbReference>
<dbReference type="RefSeq" id="WP_055092374.1">
    <property type="nucleotide sequence ID" value="NZ_JRLF01000006.1"/>
</dbReference>
<proteinExistence type="predicted"/>